<accession>A0A167HIV6</accession>
<dbReference type="Proteomes" id="UP000076738">
    <property type="component" value="Unassembled WGS sequence"/>
</dbReference>
<dbReference type="OrthoDB" id="445007at2759"/>
<dbReference type="Gene3D" id="2.60.120.620">
    <property type="entry name" value="q2cbj1_9rhob like domain"/>
    <property type="match status" value="1"/>
</dbReference>
<dbReference type="SUPFAM" id="SSF51197">
    <property type="entry name" value="Clavaminate synthase-like"/>
    <property type="match status" value="1"/>
</dbReference>
<dbReference type="PANTHER" id="PTHR20883">
    <property type="entry name" value="PHYTANOYL-COA DIOXYGENASE DOMAIN CONTAINING 1"/>
    <property type="match status" value="1"/>
</dbReference>
<dbReference type="InterPro" id="IPR008775">
    <property type="entry name" value="Phytyl_CoA_dOase-like"/>
</dbReference>
<sequence length="281" mass="31776">MMTGAVSANPNDVVPQLSEDQQTFFAQSGYLVLRGLLDERERADLVTWTEEVKGWPNTPGAHMPYEEVDKSGRRFLTRTENYANFHQGFGALLRGQRLCEMLAQLSGEEMVLFKEKINYKAAGGGRFDPHTDSPAYQHIAALKHLTILIAVEPATAENGYLEVVPGSHLIRNIPLNEDHTIKREWERAHEWEPVPLDTGDMLIFGSFLAHRSGPNNSPHGRAAIYATYNSLSEGGDQHDDYYAHRRKIWPPTFEREPGKRYKEGYDLYAWGTPMTTVEMAA</sequence>
<dbReference type="STRING" id="1330018.A0A167HIV6"/>
<keyword evidence="4" id="KW-1185">Reference proteome</keyword>
<evidence type="ECO:0000256" key="1">
    <source>
        <dbReference type="ARBA" id="ARBA00001962"/>
    </source>
</evidence>
<protein>
    <submittedName>
        <fullName evidence="3">PhyH-domain-containing protein</fullName>
    </submittedName>
</protein>
<reference evidence="3 4" key="1">
    <citation type="journal article" date="2016" name="Mol. Biol. Evol.">
        <title>Comparative Genomics of Early-Diverging Mushroom-Forming Fungi Provides Insights into the Origins of Lignocellulose Decay Capabilities.</title>
        <authorList>
            <person name="Nagy L.G."/>
            <person name="Riley R."/>
            <person name="Tritt A."/>
            <person name="Adam C."/>
            <person name="Daum C."/>
            <person name="Floudas D."/>
            <person name="Sun H."/>
            <person name="Yadav J.S."/>
            <person name="Pangilinan J."/>
            <person name="Larsson K.H."/>
            <person name="Matsuura K."/>
            <person name="Barry K."/>
            <person name="Labutti K."/>
            <person name="Kuo R."/>
            <person name="Ohm R.A."/>
            <person name="Bhattacharya S.S."/>
            <person name="Shirouzu T."/>
            <person name="Yoshinaga Y."/>
            <person name="Martin F.M."/>
            <person name="Grigoriev I.V."/>
            <person name="Hibbett D.S."/>
        </authorList>
    </citation>
    <scope>NUCLEOTIDE SEQUENCE [LARGE SCALE GENOMIC DNA]</scope>
    <source>
        <strain evidence="3 4">TUFC12733</strain>
    </source>
</reference>
<gene>
    <name evidence="3" type="ORF">CALVIDRAFT_541581</name>
</gene>
<evidence type="ECO:0000256" key="2">
    <source>
        <dbReference type="ARBA" id="ARBA00005830"/>
    </source>
</evidence>
<evidence type="ECO:0000313" key="3">
    <source>
        <dbReference type="EMBL" id="KZO91679.1"/>
    </source>
</evidence>
<comment type="similarity">
    <text evidence="2">Belongs to the PhyH family.</text>
</comment>
<name>A0A167HIV6_CALVF</name>
<evidence type="ECO:0000313" key="4">
    <source>
        <dbReference type="Proteomes" id="UP000076738"/>
    </source>
</evidence>
<dbReference type="EMBL" id="KV417319">
    <property type="protein sequence ID" value="KZO91679.1"/>
    <property type="molecule type" value="Genomic_DNA"/>
</dbReference>
<dbReference type="AlphaFoldDB" id="A0A167HIV6"/>
<proteinExistence type="inferred from homology"/>
<dbReference type="Pfam" id="PF05721">
    <property type="entry name" value="PhyH"/>
    <property type="match status" value="1"/>
</dbReference>
<comment type="cofactor">
    <cofactor evidence="1">
        <name>Fe cation</name>
        <dbReference type="ChEBI" id="CHEBI:24875"/>
    </cofactor>
</comment>
<dbReference type="GO" id="GO:0046872">
    <property type="term" value="F:metal ion binding"/>
    <property type="evidence" value="ECO:0007669"/>
    <property type="project" value="UniProtKB-ARBA"/>
</dbReference>
<dbReference type="PANTHER" id="PTHR20883:SF48">
    <property type="entry name" value="ECTOINE DIOXYGENASE"/>
    <property type="match status" value="1"/>
</dbReference>
<organism evidence="3 4">
    <name type="scientific">Calocera viscosa (strain TUFC12733)</name>
    <dbReference type="NCBI Taxonomy" id="1330018"/>
    <lineage>
        <taxon>Eukaryota</taxon>
        <taxon>Fungi</taxon>
        <taxon>Dikarya</taxon>
        <taxon>Basidiomycota</taxon>
        <taxon>Agaricomycotina</taxon>
        <taxon>Dacrymycetes</taxon>
        <taxon>Dacrymycetales</taxon>
        <taxon>Dacrymycetaceae</taxon>
        <taxon>Calocera</taxon>
    </lineage>
</organism>
<dbReference type="GO" id="GO:0016491">
    <property type="term" value="F:oxidoreductase activity"/>
    <property type="evidence" value="ECO:0007669"/>
    <property type="project" value="UniProtKB-ARBA"/>
</dbReference>